<evidence type="ECO:0000313" key="2">
    <source>
        <dbReference type="EMBL" id="GLD33189.1"/>
    </source>
</evidence>
<dbReference type="EMBL" id="BRZI01000068">
    <property type="protein sequence ID" value="GLD33189.1"/>
    <property type="molecule type" value="Genomic_DNA"/>
</dbReference>
<dbReference type="AlphaFoldDB" id="A0A9P3QCX6"/>
<accession>A0A9P3QCX6</accession>
<sequence length="148" mass="16158">MRRPVGVVMAEVQTAALATDPNYGGGMSSVKWLKQPEDHDFPAAADYLALLADMHTVNDVTDKLRAASIVHKKAKDILRAARLRLLPEENPHVAADLAKIKKGQPLSPILLVRGDYTKGVPLQIADGYHRVCASYHTDENTDIPVVLV</sequence>
<dbReference type="EMBL" id="BRXE01000088">
    <property type="protein sequence ID" value="GLB85514.1"/>
    <property type="molecule type" value="Genomic_DNA"/>
</dbReference>
<reference evidence="2" key="1">
    <citation type="submission" date="2022-08" db="EMBL/GenBank/DDBJ databases">
        <title>Mycobacterium kiyosense sp. nov., scotochromogenic slow-glowing species isolated from respiratory specimens.</title>
        <authorList>
            <person name="Fukano H."/>
            <person name="Kazumi Y."/>
            <person name="Sakagami N."/>
            <person name="Ato M."/>
            <person name="Mitarai S."/>
            <person name="Hoshino Y."/>
        </authorList>
    </citation>
    <scope>NUCLEOTIDE SEQUENCE</scope>
    <source>
        <strain evidence="2">1413</strain>
        <strain evidence="1">SRL2020-028</strain>
    </source>
</reference>
<organism evidence="2 3">
    <name type="scientific">Mycobacterium kiyosense</name>
    <dbReference type="NCBI Taxonomy" id="2871094"/>
    <lineage>
        <taxon>Bacteria</taxon>
        <taxon>Bacillati</taxon>
        <taxon>Actinomycetota</taxon>
        <taxon>Actinomycetes</taxon>
        <taxon>Mycobacteriales</taxon>
        <taxon>Mycobacteriaceae</taxon>
        <taxon>Mycobacterium</taxon>
    </lineage>
</organism>
<protein>
    <recommendedName>
        <fullName evidence="4">ParB/Sulfiredoxin domain-containing protein</fullName>
    </recommendedName>
</protein>
<proteinExistence type="predicted"/>
<gene>
    <name evidence="2" type="ORF">Mkiyose1413_50720</name>
    <name evidence="1" type="ORF">SRL2020028_47700</name>
</gene>
<comment type="caution">
    <text evidence="2">The sequence shown here is derived from an EMBL/GenBank/DDBJ whole genome shotgun (WGS) entry which is preliminary data.</text>
</comment>
<evidence type="ECO:0000313" key="1">
    <source>
        <dbReference type="EMBL" id="GLB85514.1"/>
    </source>
</evidence>
<evidence type="ECO:0000313" key="3">
    <source>
        <dbReference type="Proteomes" id="UP001064782"/>
    </source>
</evidence>
<dbReference type="Proteomes" id="UP001165663">
    <property type="component" value="Unassembled WGS sequence"/>
</dbReference>
<dbReference type="Proteomes" id="UP001064782">
    <property type="component" value="Unassembled WGS sequence"/>
</dbReference>
<name>A0A9P3QCX6_9MYCO</name>
<evidence type="ECO:0008006" key="4">
    <source>
        <dbReference type="Google" id="ProtNLM"/>
    </source>
</evidence>
<keyword evidence="3" id="KW-1185">Reference proteome</keyword>